<reference evidence="2" key="1">
    <citation type="submission" date="2021-01" db="EMBL/GenBank/DDBJ databases">
        <authorList>
            <person name="Corre E."/>
            <person name="Pelletier E."/>
            <person name="Niang G."/>
            <person name="Scheremetjew M."/>
            <person name="Finn R."/>
            <person name="Kale V."/>
            <person name="Holt S."/>
            <person name="Cochrane G."/>
            <person name="Meng A."/>
            <person name="Brown T."/>
            <person name="Cohen L."/>
        </authorList>
    </citation>
    <scope>NUCLEOTIDE SEQUENCE</scope>
    <source>
        <strain evidence="2">FSP1.4</strain>
    </source>
</reference>
<name>A0A7S3N6U2_9SPIT</name>
<proteinExistence type="predicted"/>
<evidence type="ECO:0000313" key="2">
    <source>
        <dbReference type="EMBL" id="CAE0344731.1"/>
    </source>
</evidence>
<feature type="region of interest" description="Disordered" evidence="1">
    <location>
        <begin position="79"/>
        <end position="141"/>
    </location>
</feature>
<feature type="compositionally biased region" description="Basic and acidic residues" evidence="1">
    <location>
        <begin position="100"/>
        <end position="125"/>
    </location>
</feature>
<feature type="compositionally biased region" description="Basic and acidic residues" evidence="1">
    <location>
        <begin position="82"/>
        <end position="92"/>
    </location>
</feature>
<gene>
    <name evidence="2" type="ORF">EHAR0213_LOCUS3640</name>
</gene>
<sequence>MQGAEPQQAERDDVQDSRQVSNQVVKVNISSLRTAGYCCCPKELAASCEVLIRQHTGAETIVPTENAQAVRKGRVAEAVSNEGDHETTHFKSNEISSADDLDKILDARPAKGRPAKLEGDPEFVEKPGSGKNSKQQRRAAKRKYFTRFMSSEFSKDTEPVTMAMMDSKTQELFRSKDFNELVSDIAGAV</sequence>
<dbReference type="EMBL" id="HBII01008211">
    <property type="protein sequence ID" value="CAE0344731.1"/>
    <property type="molecule type" value="Transcribed_RNA"/>
</dbReference>
<organism evidence="2">
    <name type="scientific">Euplotes harpa</name>
    <dbReference type="NCBI Taxonomy" id="151035"/>
    <lineage>
        <taxon>Eukaryota</taxon>
        <taxon>Sar</taxon>
        <taxon>Alveolata</taxon>
        <taxon>Ciliophora</taxon>
        <taxon>Intramacronucleata</taxon>
        <taxon>Spirotrichea</taxon>
        <taxon>Hypotrichia</taxon>
        <taxon>Euplotida</taxon>
        <taxon>Euplotidae</taxon>
        <taxon>Euplotes</taxon>
    </lineage>
</organism>
<accession>A0A7S3N6U2</accession>
<protein>
    <submittedName>
        <fullName evidence="2">Uncharacterized protein</fullName>
    </submittedName>
</protein>
<evidence type="ECO:0000256" key="1">
    <source>
        <dbReference type="SAM" id="MobiDB-lite"/>
    </source>
</evidence>
<dbReference type="AlphaFoldDB" id="A0A7S3N6U2"/>